<protein>
    <submittedName>
        <fullName evidence="3">Fe2+-dependent dioxygenase</fullName>
    </submittedName>
</protein>
<dbReference type="InterPro" id="IPR023550">
    <property type="entry name" value="PKHD_hydroxylase"/>
</dbReference>
<evidence type="ECO:0000259" key="2">
    <source>
        <dbReference type="PROSITE" id="PS51471"/>
    </source>
</evidence>
<evidence type="ECO:0000256" key="1">
    <source>
        <dbReference type="RuleBase" id="RU003682"/>
    </source>
</evidence>
<comment type="similarity">
    <text evidence="1">Belongs to the iron/ascorbate-dependent oxidoreductase family.</text>
</comment>
<gene>
    <name evidence="3" type="ORF">ACFMB1_04400</name>
</gene>
<feature type="domain" description="Fe2OG dioxygenase" evidence="2">
    <location>
        <begin position="57"/>
        <end position="155"/>
    </location>
</feature>
<keyword evidence="1" id="KW-0408">Iron</keyword>
<name>A0ABW1KRX5_9PROT</name>
<evidence type="ECO:0000313" key="4">
    <source>
        <dbReference type="Proteomes" id="UP001596116"/>
    </source>
</evidence>
<keyword evidence="1" id="KW-0560">Oxidoreductase</keyword>
<evidence type="ECO:0000313" key="3">
    <source>
        <dbReference type="EMBL" id="MFC6034771.1"/>
    </source>
</evidence>
<dbReference type="Gene3D" id="2.60.120.620">
    <property type="entry name" value="q2cbj1_9rhob like domain"/>
    <property type="match status" value="1"/>
</dbReference>
<dbReference type="PROSITE" id="PS51471">
    <property type="entry name" value="FE2OG_OXY"/>
    <property type="match status" value="1"/>
</dbReference>
<dbReference type="NCBIfam" id="NF003974">
    <property type="entry name" value="PRK05467.1-3"/>
    <property type="match status" value="1"/>
</dbReference>
<accession>A0ABW1KRX5</accession>
<keyword evidence="4" id="KW-1185">Reference proteome</keyword>
<organism evidence="3 4">
    <name type="scientific">Hyphococcus aureus</name>
    <dbReference type="NCBI Taxonomy" id="2666033"/>
    <lineage>
        <taxon>Bacteria</taxon>
        <taxon>Pseudomonadati</taxon>
        <taxon>Pseudomonadota</taxon>
        <taxon>Alphaproteobacteria</taxon>
        <taxon>Parvularculales</taxon>
        <taxon>Parvularculaceae</taxon>
        <taxon>Hyphococcus</taxon>
    </lineage>
</organism>
<dbReference type="RefSeq" id="WP_379881518.1">
    <property type="nucleotide sequence ID" value="NZ_JBHPON010000001.1"/>
</dbReference>
<sequence>MFATGKFADGRVSNPHNQTKYNLQIDMTTDFYRESSNILGQCLLRSEEVRNFAFINRMAPPLMVRYRPDMKYGKHPDNAFLPMQPTALRSDISCTIFIADPSTYDGGELTIHLGSKPISIKGKRGSAVLYPSTTIHEVLPVTRGERLAAITFMESQICDEKKRDLLYTLNEVAALEGLKMEWDNRVRLEHVRQSLHRMWSTD</sequence>
<proteinExistence type="inferred from homology"/>
<dbReference type="Pfam" id="PF13640">
    <property type="entry name" value="2OG-FeII_Oxy_3"/>
    <property type="match status" value="1"/>
</dbReference>
<comment type="caution">
    <text evidence="3">The sequence shown here is derived from an EMBL/GenBank/DDBJ whole genome shotgun (WGS) entry which is preliminary data.</text>
</comment>
<reference evidence="3 4" key="1">
    <citation type="submission" date="2024-09" db="EMBL/GenBank/DDBJ databases">
        <authorList>
            <person name="Zhang Z.-H."/>
        </authorList>
    </citation>
    <scope>NUCLEOTIDE SEQUENCE [LARGE SCALE GENOMIC DNA]</scope>
    <source>
        <strain evidence="3 4">HHTR114</strain>
    </source>
</reference>
<dbReference type="PANTHER" id="PTHR41536:SF1">
    <property type="entry name" value="PKHD-TYPE HYDROXYLASE YBIX"/>
    <property type="match status" value="1"/>
</dbReference>
<dbReference type="InterPro" id="IPR044862">
    <property type="entry name" value="Pro_4_hyd_alph_FE2OG_OXY"/>
</dbReference>
<dbReference type="PANTHER" id="PTHR41536">
    <property type="entry name" value="PKHD-TYPE HYDROXYLASE YBIX"/>
    <property type="match status" value="1"/>
</dbReference>
<dbReference type="GO" id="GO:0051213">
    <property type="term" value="F:dioxygenase activity"/>
    <property type="evidence" value="ECO:0007669"/>
    <property type="project" value="UniProtKB-KW"/>
</dbReference>
<keyword evidence="3" id="KW-0223">Dioxygenase</keyword>
<dbReference type="EMBL" id="JBHPON010000001">
    <property type="protein sequence ID" value="MFC6034771.1"/>
    <property type="molecule type" value="Genomic_DNA"/>
</dbReference>
<dbReference type="Proteomes" id="UP001596116">
    <property type="component" value="Unassembled WGS sequence"/>
</dbReference>
<keyword evidence="1" id="KW-0479">Metal-binding</keyword>
<dbReference type="InterPro" id="IPR005123">
    <property type="entry name" value="Oxoglu/Fe-dep_dioxygenase_dom"/>
</dbReference>